<name>A0A382BJT9_9ZZZZ</name>
<dbReference type="InterPro" id="IPR001155">
    <property type="entry name" value="OxRdtase_FMN_N"/>
</dbReference>
<sequence length="365" mass="41281">MLFKPYVLKGLKLRNRIVMAPMTRNRSPGGVPTKEVAAYYKRRAKAEVGLIISEGIELSHKASSAYPNCPRLDTKEAREGWKRVVEEVKEVGGAIIAQLWHCGAIRKKGMDPYPQIPGYTPSGLTSPGKRKAHAMTKKDIHEVTEAYTQDAIWCEEIGFDGVELHGAHEYLIDNFFWEVLNERKDSYGGSIKNRTKFATDIVQSIFNKVGKNFIVGLRFSQWKQQDYEAKLVHSPSELEAFIKPLKSSGIDFLHTSMRRFWEPEFEGSEDNLASWTKAISELPTISVGSIGLNKDFLETTLWDKAAMSAKPEGINRVVSDVEEGKYDLIAVGRALLADPEWAIKMREGRLKDVIPYTKESQNELW</sequence>
<dbReference type="Gene3D" id="3.20.20.70">
    <property type="entry name" value="Aldolase class I"/>
    <property type="match status" value="1"/>
</dbReference>
<dbReference type="GO" id="GO:0005829">
    <property type="term" value="C:cytosol"/>
    <property type="evidence" value="ECO:0007669"/>
    <property type="project" value="TreeGrafter"/>
</dbReference>
<proteinExistence type="predicted"/>
<dbReference type="GO" id="GO:0016491">
    <property type="term" value="F:oxidoreductase activity"/>
    <property type="evidence" value="ECO:0007669"/>
    <property type="project" value="InterPro"/>
</dbReference>
<evidence type="ECO:0000259" key="1">
    <source>
        <dbReference type="Pfam" id="PF00724"/>
    </source>
</evidence>
<reference evidence="2" key="1">
    <citation type="submission" date="2018-05" db="EMBL/GenBank/DDBJ databases">
        <authorList>
            <person name="Lanie J.A."/>
            <person name="Ng W.-L."/>
            <person name="Kazmierczak K.M."/>
            <person name="Andrzejewski T.M."/>
            <person name="Davidsen T.M."/>
            <person name="Wayne K.J."/>
            <person name="Tettelin H."/>
            <person name="Glass J.I."/>
            <person name="Rusch D."/>
            <person name="Podicherti R."/>
            <person name="Tsui H.-C.T."/>
            <person name="Winkler M.E."/>
        </authorList>
    </citation>
    <scope>NUCLEOTIDE SEQUENCE</scope>
</reference>
<dbReference type="InterPro" id="IPR045247">
    <property type="entry name" value="Oye-like"/>
</dbReference>
<dbReference type="InterPro" id="IPR013785">
    <property type="entry name" value="Aldolase_TIM"/>
</dbReference>
<feature type="domain" description="NADH:flavin oxidoreductase/NADH oxidase N-terminal" evidence="1">
    <location>
        <begin position="2"/>
        <end position="350"/>
    </location>
</feature>
<dbReference type="PANTHER" id="PTHR22893">
    <property type="entry name" value="NADH OXIDOREDUCTASE-RELATED"/>
    <property type="match status" value="1"/>
</dbReference>
<dbReference type="SUPFAM" id="SSF51395">
    <property type="entry name" value="FMN-linked oxidoreductases"/>
    <property type="match status" value="1"/>
</dbReference>
<dbReference type="GO" id="GO:0010181">
    <property type="term" value="F:FMN binding"/>
    <property type="evidence" value="ECO:0007669"/>
    <property type="project" value="InterPro"/>
</dbReference>
<dbReference type="AlphaFoldDB" id="A0A382BJT9"/>
<dbReference type="CDD" id="cd04747">
    <property type="entry name" value="OYE_like_5_FMN"/>
    <property type="match status" value="1"/>
</dbReference>
<dbReference type="EMBL" id="UINC01029951">
    <property type="protein sequence ID" value="SVB13552.1"/>
    <property type="molecule type" value="Genomic_DNA"/>
</dbReference>
<organism evidence="2">
    <name type="scientific">marine metagenome</name>
    <dbReference type="NCBI Taxonomy" id="408172"/>
    <lineage>
        <taxon>unclassified sequences</taxon>
        <taxon>metagenomes</taxon>
        <taxon>ecological metagenomes</taxon>
    </lineage>
</organism>
<dbReference type="PANTHER" id="PTHR22893:SF55">
    <property type="entry name" value="OXIDOREDUCTASE-RELATED"/>
    <property type="match status" value="1"/>
</dbReference>
<gene>
    <name evidence="2" type="ORF">METZ01_LOCUS166406</name>
</gene>
<protein>
    <recommendedName>
        <fullName evidence="1">NADH:flavin oxidoreductase/NADH oxidase N-terminal domain-containing protein</fullName>
    </recommendedName>
</protein>
<dbReference type="Pfam" id="PF00724">
    <property type="entry name" value="Oxidored_FMN"/>
    <property type="match status" value="1"/>
</dbReference>
<accession>A0A382BJT9</accession>
<evidence type="ECO:0000313" key="2">
    <source>
        <dbReference type="EMBL" id="SVB13552.1"/>
    </source>
</evidence>
<dbReference type="FunFam" id="3.20.20.70:FF:000262">
    <property type="entry name" value="NADH:flavin oxidoreductase"/>
    <property type="match status" value="1"/>
</dbReference>